<dbReference type="EMBL" id="UINC01189292">
    <property type="protein sequence ID" value="SVE02919.1"/>
    <property type="molecule type" value="Genomic_DNA"/>
</dbReference>
<protein>
    <submittedName>
        <fullName evidence="1">Uncharacterized protein</fullName>
    </submittedName>
</protein>
<sequence length="70" mass="8889">MNIVNWDKVFKESDNFKTRNPTKWVFVEEFLNRDFYEKLQKSYPKFDNDWEMEDSYDKVSYRKYWKVDVK</sequence>
<gene>
    <name evidence="1" type="ORF">METZ01_LOCUS455773</name>
</gene>
<organism evidence="1">
    <name type="scientific">marine metagenome</name>
    <dbReference type="NCBI Taxonomy" id="408172"/>
    <lineage>
        <taxon>unclassified sequences</taxon>
        <taxon>metagenomes</taxon>
        <taxon>ecological metagenomes</taxon>
    </lineage>
</organism>
<dbReference type="AlphaFoldDB" id="A0A383A5R8"/>
<reference evidence="1" key="1">
    <citation type="submission" date="2018-05" db="EMBL/GenBank/DDBJ databases">
        <authorList>
            <person name="Lanie J.A."/>
            <person name="Ng W.-L."/>
            <person name="Kazmierczak K.M."/>
            <person name="Andrzejewski T.M."/>
            <person name="Davidsen T.M."/>
            <person name="Wayne K.J."/>
            <person name="Tettelin H."/>
            <person name="Glass J.I."/>
            <person name="Rusch D."/>
            <person name="Podicherti R."/>
            <person name="Tsui H.-C.T."/>
            <person name="Winkler M.E."/>
        </authorList>
    </citation>
    <scope>NUCLEOTIDE SEQUENCE</scope>
</reference>
<feature type="non-terminal residue" evidence="1">
    <location>
        <position position="70"/>
    </location>
</feature>
<name>A0A383A5R8_9ZZZZ</name>
<proteinExistence type="predicted"/>
<accession>A0A383A5R8</accession>
<evidence type="ECO:0000313" key="1">
    <source>
        <dbReference type="EMBL" id="SVE02919.1"/>
    </source>
</evidence>